<gene>
    <name evidence="1" type="ORF">B0680_02240</name>
</gene>
<organism evidence="1 2">
    <name type="scientific">Moraxella pluranimalium</name>
    <dbReference type="NCBI Taxonomy" id="470453"/>
    <lineage>
        <taxon>Bacteria</taxon>
        <taxon>Pseudomonadati</taxon>
        <taxon>Pseudomonadota</taxon>
        <taxon>Gammaproteobacteria</taxon>
        <taxon>Moraxellales</taxon>
        <taxon>Moraxellaceae</taxon>
        <taxon>Moraxella</taxon>
    </lineage>
</organism>
<accession>A0A1T0CTJ0</accession>
<keyword evidence="2" id="KW-1185">Reference proteome</keyword>
<dbReference type="AlphaFoldDB" id="A0A1T0CTJ0"/>
<evidence type="ECO:0000313" key="2">
    <source>
        <dbReference type="Proteomes" id="UP000189800"/>
    </source>
</evidence>
<dbReference type="RefSeq" id="WP_078253422.1">
    <property type="nucleotide sequence ID" value="NZ_MUYU01000006.1"/>
</dbReference>
<protein>
    <submittedName>
        <fullName evidence="1">Uncharacterized protein</fullName>
    </submittedName>
</protein>
<name>A0A1T0CTJ0_9GAMM</name>
<evidence type="ECO:0000313" key="1">
    <source>
        <dbReference type="EMBL" id="OOS25666.1"/>
    </source>
</evidence>
<dbReference type="Proteomes" id="UP000189800">
    <property type="component" value="Unassembled WGS sequence"/>
</dbReference>
<dbReference type="OrthoDB" id="6989327at2"/>
<dbReference type="EMBL" id="MUYU01000006">
    <property type="protein sequence ID" value="OOS25666.1"/>
    <property type="molecule type" value="Genomic_DNA"/>
</dbReference>
<proteinExistence type="predicted"/>
<sequence length="121" mass="13750">MAKIRKISIPISMDALNRLNYDVCESGDLLEIIIEESEFDSLLKTGIFIEINKQLDVLVGDYEDELISFKDFEALGKILYDFICINPNNKVLHKVYLIYEIACILKTGMLISFTPINLGSV</sequence>
<comment type="caution">
    <text evidence="1">The sequence shown here is derived from an EMBL/GenBank/DDBJ whole genome shotgun (WGS) entry which is preliminary data.</text>
</comment>
<reference evidence="1 2" key="1">
    <citation type="submission" date="2017-02" db="EMBL/GenBank/DDBJ databases">
        <title>Draft genome sequence of Moraxella pluranimalium CCUG 54913T type strain.</title>
        <authorList>
            <person name="Salva-Serra F."/>
            <person name="Engstrom-Jakobsson H."/>
            <person name="Thorell K."/>
            <person name="Jaen-Luchoro D."/>
            <person name="Gonzales-Siles L."/>
            <person name="Karlsson R."/>
            <person name="Yazdan S."/>
            <person name="Boulund F."/>
            <person name="Johnning A."/>
            <person name="Engstrand L."/>
            <person name="Kristiansson E."/>
            <person name="Moore E."/>
        </authorList>
    </citation>
    <scope>NUCLEOTIDE SEQUENCE [LARGE SCALE GENOMIC DNA]</scope>
    <source>
        <strain evidence="1 2">CCUG 54913</strain>
    </source>
</reference>